<evidence type="ECO:0000256" key="1">
    <source>
        <dbReference type="SAM" id="Phobius"/>
    </source>
</evidence>
<accession>A0A7G2CHH6</accession>
<feature type="transmembrane region" description="Helical" evidence="1">
    <location>
        <begin position="42"/>
        <end position="60"/>
    </location>
</feature>
<feature type="transmembrane region" description="Helical" evidence="1">
    <location>
        <begin position="72"/>
        <end position="92"/>
    </location>
</feature>
<dbReference type="VEuPathDB" id="TriTrypDB:ADEAN_000670800"/>
<dbReference type="Pfam" id="PF11070">
    <property type="entry name" value="DUF2871"/>
    <property type="match status" value="1"/>
</dbReference>
<keyword evidence="1" id="KW-0812">Transmembrane</keyword>
<evidence type="ECO:0000313" key="3">
    <source>
        <dbReference type="Proteomes" id="UP000515908"/>
    </source>
</evidence>
<dbReference type="InterPro" id="IPR021299">
    <property type="entry name" value="DUF2871"/>
</dbReference>
<feature type="transmembrane region" description="Helical" evidence="1">
    <location>
        <begin position="108"/>
        <end position="127"/>
    </location>
</feature>
<keyword evidence="1" id="KW-1133">Transmembrane helix</keyword>
<feature type="transmembrane region" description="Helical" evidence="1">
    <location>
        <begin position="7"/>
        <end position="22"/>
    </location>
</feature>
<evidence type="ECO:0000313" key="2">
    <source>
        <dbReference type="EMBL" id="CAD2219206.1"/>
    </source>
</evidence>
<dbReference type="OrthoDB" id="271252at2759"/>
<reference evidence="2 3" key="1">
    <citation type="submission" date="2020-08" db="EMBL/GenBank/DDBJ databases">
        <authorList>
            <person name="Newling K."/>
            <person name="Davey J."/>
            <person name="Forrester S."/>
        </authorList>
    </citation>
    <scope>NUCLEOTIDE SEQUENCE [LARGE SCALE GENOMIC DNA]</scope>
    <source>
        <strain evidence="3">Crithidia deanei Carvalho (ATCC PRA-265)</strain>
    </source>
</reference>
<protein>
    <submittedName>
        <fullName evidence="2">Uncharacterized protein</fullName>
    </submittedName>
</protein>
<dbReference type="AlphaFoldDB" id="A0A7G2CHH6"/>
<dbReference type="EMBL" id="LR877157">
    <property type="protein sequence ID" value="CAD2219206.1"/>
    <property type="molecule type" value="Genomic_DNA"/>
</dbReference>
<dbReference type="Proteomes" id="UP000515908">
    <property type="component" value="Chromosome 13"/>
</dbReference>
<proteinExistence type="predicted"/>
<keyword evidence="3" id="KW-1185">Reference proteome</keyword>
<gene>
    <name evidence="2" type="ORF">ADEAN_000670800</name>
</gene>
<organism evidence="2 3">
    <name type="scientific">Angomonas deanei</name>
    <dbReference type="NCBI Taxonomy" id="59799"/>
    <lineage>
        <taxon>Eukaryota</taxon>
        <taxon>Discoba</taxon>
        <taxon>Euglenozoa</taxon>
        <taxon>Kinetoplastea</taxon>
        <taxon>Metakinetoplastina</taxon>
        <taxon>Trypanosomatida</taxon>
        <taxon>Trypanosomatidae</taxon>
        <taxon>Strigomonadinae</taxon>
        <taxon>Angomonas</taxon>
    </lineage>
</organism>
<sequence length="149" mass="17003">MEKIARASFGYTIFGLLGGFYYRTLTRVYKFDRAYPTQLRLFHTHTFALGSTFFLSLLVLEKNFHLTRQKGYKAFYVPYNIGIGITLTMMLVKGTMTVVGCEAQESRLFSWAAGLGHTLTAFGLYKFHQIIMAAIRDEKKDGEDKKDTA</sequence>
<name>A0A7G2CHH6_9TRYP</name>
<keyword evidence="1" id="KW-0472">Membrane</keyword>